<feature type="transmembrane region" description="Helical" evidence="8">
    <location>
        <begin position="897"/>
        <end position="919"/>
    </location>
</feature>
<dbReference type="PANTHER" id="PTHR30572:SF4">
    <property type="entry name" value="ABC TRANSPORTER PERMEASE YTRF"/>
    <property type="match status" value="1"/>
</dbReference>
<keyword evidence="4 8" id="KW-1133">Transmembrane helix</keyword>
<evidence type="ECO:0000259" key="9">
    <source>
        <dbReference type="Pfam" id="PF02687"/>
    </source>
</evidence>
<evidence type="ECO:0000313" key="11">
    <source>
        <dbReference type="Proteomes" id="UP001595765"/>
    </source>
</evidence>
<evidence type="ECO:0000256" key="6">
    <source>
        <dbReference type="ARBA" id="ARBA00038076"/>
    </source>
</evidence>
<evidence type="ECO:0000256" key="2">
    <source>
        <dbReference type="ARBA" id="ARBA00022475"/>
    </source>
</evidence>
<evidence type="ECO:0000256" key="4">
    <source>
        <dbReference type="ARBA" id="ARBA00022989"/>
    </source>
</evidence>
<comment type="subcellular location">
    <subcellularLocation>
        <location evidence="1">Cell membrane</location>
        <topology evidence="1">Multi-pass membrane protein</topology>
    </subcellularLocation>
</comment>
<reference evidence="11" key="1">
    <citation type="journal article" date="2019" name="Int. J. Syst. Evol. Microbiol.">
        <title>The Global Catalogue of Microorganisms (GCM) 10K type strain sequencing project: providing services to taxonomists for standard genome sequencing and annotation.</title>
        <authorList>
            <consortium name="The Broad Institute Genomics Platform"/>
            <consortium name="The Broad Institute Genome Sequencing Center for Infectious Disease"/>
            <person name="Wu L."/>
            <person name="Ma J."/>
        </authorList>
    </citation>
    <scope>NUCLEOTIDE SEQUENCE [LARGE SCALE GENOMIC DNA]</scope>
    <source>
        <strain evidence="11">CGMCC 4.7237</strain>
    </source>
</reference>
<feature type="transmembrane region" description="Helical" evidence="8">
    <location>
        <begin position="707"/>
        <end position="727"/>
    </location>
</feature>
<evidence type="ECO:0000256" key="7">
    <source>
        <dbReference type="SAM" id="MobiDB-lite"/>
    </source>
</evidence>
<evidence type="ECO:0000256" key="1">
    <source>
        <dbReference type="ARBA" id="ARBA00004651"/>
    </source>
</evidence>
<evidence type="ECO:0000256" key="3">
    <source>
        <dbReference type="ARBA" id="ARBA00022692"/>
    </source>
</evidence>
<evidence type="ECO:0000256" key="8">
    <source>
        <dbReference type="SAM" id="Phobius"/>
    </source>
</evidence>
<proteinExistence type="inferred from homology"/>
<feature type="transmembrane region" description="Helical" evidence="8">
    <location>
        <begin position="773"/>
        <end position="798"/>
    </location>
</feature>
<dbReference type="Pfam" id="PF02687">
    <property type="entry name" value="FtsX"/>
    <property type="match status" value="2"/>
</dbReference>
<feature type="transmembrane region" description="Helical" evidence="8">
    <location>
        <begin position="671"/>
        <end position="695"/>
    </location>
</feature>
<dbReference type="InterPro" id="IPR003838">
    <property type="entry name" value="ABC3_permease_C"/>
</dbReference>
<dbReference type="PANTHER" id="PTHR30572">
    <property type="entry name" value="MEMBRANE COMPONENT OF TRANSPORTER-RELATED"/>
    <property type="match status" value="1"/>
</dbReference>
<accession>A0ABV8HVA8</accession>
<keyword evidence="2" id="KW-1003">Cell membrane</keyword>
<dbReference type="Proteomes" id="UP001595765">
    <property type="component" value="Unassembled WGS sequence"/>
</dbReference>
<feature type="transmembrane region" description="Helical" evidence="8">
    <location>
        <begin position="818"/>
        <end position="840"/>
    </location>
</feature>
<keyword evidence="5 8" id="KW-0472">Membrane</keyword>
<gene>
    <name evidence="10" type="ORF">ACFO3J_26720</name>
</gene>
<name>A0ABV8HVA8_9ACTN</name>
<feature type="transmembrane region" description="Helical" evidence="8">
    <location>
        <begin position="860"/>
        <end position="885"/>
    </location>
</feature>
<keyword evidence="11" id="KW-1185">Reference proteome</keyword>
<organism evidence="10 11">
    <name type="scientific">Streptomyces polygonati</name>
    <dbReference type="NCBI Taxonomy" id="1617087"/>
    <lineage>
        <taxon>Bacteria</taxon>
        <taxon>Bacillati</taxon>
        <taxon>Actinomycetota</taxon>
        <taxon>Actinomycetes</taxon>
        <taxon>Kitasatosporales</taxon>
        <taxon>Streptomycetaceae</taxon>
        <taxon>Streptomyces</taxon>
    </lineage>
</organism>
<comment type="similarity">
    <text evidence="6">Belongs to the ABC-4 integral membrane protein family.</text>
</comment>
<protein>
    <submittedName>
        <fullName evidence="10">FtsX-like permease family protein</fullName>
    </submittedName>
</protein>
<comment type="caution">
    <text evidence="10">The sequence shown here is derived from an EMBL/GenBank/DDBJ whole genome shotgun (WGS) entry which is preliminary data.</text>
</comment>
<keyword evidence="3 8" id="KW-0812">Transmembrane</keyword>
<feature type="domain" description="ABC3 transporter permease C-terminal" evidence="9">
    <location>
        <begin position="630"/>
        <end position="737"/>
    </location>
</feature>
<dbReference type="EMBL" id="JBHSBB010000019">
    <property type="protein sequence ID" value="MFC4035037.1"/>
    <property type="molecule type" value="Genomic_DNA"/>
</dbReference>
<dbReference type="InterPro" id="IPR050250">
    <property type="entry name" value="Macrolide_Exporter_MacB"/>
</dbReference>
<feature type="transmembrane region" description="Helical" evidence="8">
    <location>
        <begin position="629"/>
        <end position="651"/>
    </location>
</feature>
<feature type="domain" description="ABC3 transporter permease C-terminal" evidence="9">
    <location>
        <begin position="820"/>
        <end position="927"/>
    </location>
</feature>
<feature type="compositionally biased region" description="Polar residues" evidence="7">
    <location>
        <begin position="219"/>
        <end position="238"/>
    </location>
</feature>
<sequence>MWHTVLAQLRFRPRRAVALLAALVVAVTSFAVLTETARAQRLEVNGTVTANARGAYDLLVRPAGARSALETRQNLVSSTALSGLSGGISRAQWQRILSVPGVYAAAPVAVVGYSLPTVTLPVDLSAYVRPGAGSQVWRLDARLVSEGGLTQVPAGSSYVYVTDRSIRHPPSALVPGTLGAEIDQIAPDGSAHPICDPKGVFDTATNRSDAVALACGSTGPHNNVNQPGGASPSATGTDNEPAGTGFVNWTFPYLVEAVDPVQEARLDGLDKAVTSGGYFSPAQRPVTAGQRTAIPVLLADRASTDERLDVAVAELPPAAARSVSAGRTAGQLAQSLPGTAGRPTTRVSFTAQQAYDVLVRGLGQQAAPPPGSAYANDNLSQYLSALPVRYTGTGAALTARPVTEPPLPSPDLGAGQLRDGSDLADTSVRPLTQHRSLTYSGTGTAPMPVLDPVGRFDAGKLSGTRAGLGAVPMETYFAPQAGGADAASVSALKGRPLLPNGNVAGLLSVPPSMITTLDSLPVFSDPGQFTGVTPQLGVDTADPISVVRVRLTGALGTDPLSRERVRLVAQRIHDSTGLDVDVTMGSSSTPVQVVDPAGKFGRPRLTLSEMWSRKGVATTIADAVDRKSLVLFLLVLGVCALFVTGATSAAVRTRRTELGVLACLGWPARRLFGLILAEVVTLGTVAGLIGAALSLPAGRLAGVDVGWQRALLAVPAAVLLAALAALWPAWRSARSHPGEAVRPAVSATARRATITGISSLAWANLRRVPGRTALGAVALAGGVAALVALIGISTAFHGAVAGTLLGDAVTVQVRGSDYAAAAIAGLLGAATIADVLYTNIRDRAAEYALLRATGWPDRSLTRLVLTEAALTAAAGAVLGAGLALAGDAVFTGRLTATLGWTAALAVIAATLVSVGCAALPARALRRDSTAQILAEEA</sequence>
<evidence type="ECO:0000313" key="10">
    <source>
        <dbReference type="EMBL" id="MFC4035037.1"/>
    </source>
</evidence>
<dbReference type="RefSeq" id="WP_386434260.1">
    <property type="nucleotide sequence ID" value="NZ_JBHSBB010000019.1"/>
</dbReference>
<evidence type="ECO:0000256" key="5">
    <source>
        <dbReference type="ARBA" id="ARBA00023136"/>
    </source>
</evidence>
<feature type="region of interest" description="Disordered" evidence="7">
    <location>
        <begin position="218"/>
        <end position="242"/>
    </location>
</feature>